<feature type="transmembrane region" description="Helical" evidence="8">
    <location>
        <begin position="47"/>
        <end position="68"/>
    </location>
</feature>
<dbReference type="Pfam" id="PF07885">
    <property type="entry name" value="Ion_trans_2"/>
    <property type="match status" value="1"/>
</dbReference>
<feature type="domain" description="Potassium channel" evidence="9">
    <location>
        <begin position="4"/>
        <end position="71"/>
    </location>
</feature>
<feature type="transmembrane region" description="Helical" evidence="8">
    <location>
        <begin position="13"/>
        <end position="35"/>
    </location>
</feature>
<reference evidence="10 11" key="1">
    <citation type="journal article" date="2017" name="Gigascience">
        <title>Genome sequence of the small brown planthopper, Laodelphax striatellus.</title>
        <authorList>
            <person name="Zhu J."/>
            <person name="Jiang F."/>
            <person name="Wang X."/>
            <person name="Yang P."/>
            <person name="Bao Y."/>
            <person name="Zhao W."/>
            <person name="Wang W."/>
            <person name="Lu H."/>
            <person name="Wang Q."/>
            <person name="Cui N."/>
            <person name="Li J."/>
            <person name="Chen X."/>
            <person name="Luo L."/>
            <person name="Yu J."/>
            <person name="Kang L."/>
            <person name="Cui F."/>
        </authorList>
    </citation>
    <scope>NUCLEOTIDE SEQUENCE [LARGE SCALE GENOMIC DNA]</scope>
    <source>
        <strain evidence="10">Lst14</strain>
    </source>
</reference>
<accession>A0A482WVB8</accession>
<evidence type="ECO:0000313" key="11">
    <source>
        <dbReference type="Proteomes" id="UP000291343"/>
    </source>
</evidence>
<evidence type="ECO:0000259" key="9">
    <source>
        <dbReference type="Pfam" id="PF07885"/>
    </source>
</evidence>
<keyword evidence="3 8" id="KW-0812">Transmembrane</keyword>
<keyword evidence="6 8" id="KW-0472">Membrane</keyword>
<dbReference type="GO" id="GO:0015271">
    <property type="term" value="F:outward rectifier potassium channel activity"/>
    <property type="evidence" value="ECO:0007669"/>
    <property type="project" value="TreeGrafter"/>
</dbReference>
<dbReference type="InterPro" id="IPR003280">
    <property type="entry name" value="2pore_dom_K_chnl"/>
</dbReference>
<dbReference type="Gene3D" id="1.10.287.70">
    <property type="match status" value="1"/>
</dbReference>
<evidence type="ECO:0000256" key="2">
    <source>
        <dbReference type="ARBA" id="ARBA00022448"/>
    </source>
</evidence>
<sequence>VFASWENWSYLDSAYFCFVTLSTIGFGELVPSRSLKSAENEENQTRLIVCCAYLLFGLAVVAMSFSLMQDEIAYRSRQLAVYCGLTGRRHDTHV</sequence>
<name>A0A482WVB8_LAOST</name>
<evidence type="ECO:0000256" key="3">
    <source>
        <dbReference type="ARBA" id="ARBA00022692"/>
    </source>
</evidence>
<dbReference type="OrthoDB" id="297496at2759"/>
<dbReference type="SUPFAM" id="SSF81324">
    <property type="entry name" value="Voltage-gated potassium channels"/>
    <property type="match status" value="1"/>
</dbReference>
<keyword evidence="7" id="KW-0407">Ion channel</keyword>
<evidence type="ECO:0000256" key="1">
    <source>
        <dbReference type="ARBA" id="ARBA00004141"/>
    </source>
</evidence>
<dbReference type="InParanoid" id="A0A482WVB8"/>
<evidence type="ECO:0000256" key="4">
    <source>
        <dbReference type="ARBA" id="ARBA00022989"/>
    </source>
</evidence>
<organism evidence="10 11">
    <name type="scientific">Laodelphax striatellus</name>
    <name type="common">Small brown planthopper</name>
    <name type="synonym">Delphax striatella</name>
    <dbReference type="NCBI Taxonomy" id="195883"/>
    <lineage>
        <taxon>Eukaryota</taxon>
        <taxon>Metazoa</taxon>
        <taxon>Ecdysozoa</taxon>
        <taxon>Arthropoda</taxon>
        <taxon>Hexapoda</taxon>
        <taxon>Insecta</taxon>
        <taxon>Pterygota</taxon>
        <taxon>Neoptera</taxon>
        <taxon>Paraneoptera</taxon>
        <taxon>Hemiptera</taxon>
        <taxon>Auchenorrhyncha</taxon>
        <taxon>Fulgoroidea</taxon>
        <taxon>Delphacidae</taxon>
        <taxon>Criomorphinae</taxon>
        <taxon>Laodelphax</taxon>
    </lineage>
</organism>
<evidence type="ECO:0000256" key="5">
    <source>
        <dbReference type="ARBA" id="ARBA00023065"/>
    </source>
</evidence>
<comment type="subcellular location">
    <subcellularLocation>
        <location evidence="1">Membrane</location>
        <topology evidence="1">Multi-pass membrane protein</topology>
    </subcellularLocation>
</comment>
<evidence type="ECO:0000256" key="7">
    <source>
        <dbReference type="ARBA" id="ARBA00023303"/>
    </source>
</evidence>
<dbReference type="PANTHER" id="PTHR11003:SF352">
    <property type="entry name" value="BCDNA.GH04802-RELATED"/>
    <property type="match status" value="1"/>
</dbReference>
<dbReference type="GO" id="GO:0022841">
    <property type="term" value="F:potassium ion leak channel activity"/>
    <property type="evidence" value="ECO:0007669"/>
    <property type="project" value="TreeGrafter"/>
</dbReference>
<dbReference type="InterPro" id="IPR013099">
    <property type="entry name" value="K_chnl_dom"/>
</dbReference>
<keyword evidence="2" id="KW-0813">Transport</keyword>
<keyword evidence="5" id="KW-0406">Ion transport</keyword>
<protein>
    <recommendedName>
        <fullName evidence="9">Potassium channel domain-containing protein</fullName>
    </recommendedName>
</protein>
<dbReference type="PANTHER" id="PTHR11003">
    <property type="entry name" value="POTASSIUM CHANNEL, SUBFAMILY K"/>
    <property type="match status" value="1"/>
</dbReference>
<gene>
    <name evidence="10" type="ORF">LSTR_LSTR016828</name>
</gene>
<dbReference type="Proteomes" id="UP000291343">
    <property type="component" value="Unassembled WGS sequence"/>
</dbReference>
<dbReference type="STRING" id="195883.A0A482WVB8"/>
<comment type="caution">
    <text evidence="10">The sequence shown here is derived from an EMBL/GenBank/DDBJ whole genome shotgun (WGS) entry which is preliminary data.</text>
</comment>
<dbReference type="EMBL" id="QKKF02023952">
    <property type="protein sequence ID" value="RZF37559.1"/>
    <property type="molecule type" value="Genomic_DNA"/>
</dbReference>
<dbReference type="GO" id="GO:0005886">
    <property type="term" value="C:plasma membrane"/>
    <property type="evidence" value="ECO:0007669"/>
    <property type="project" value="TreeGrafter"/>
</dbReference>
<dbReference type="AlphaFoldDB" id="A0A482WVB8"/>
<evidence type="ECO:0000313" key="10">
    <source>
        <dbReference type="EMBL" id="RZF37559.1"/>
    </source>
</evidence>
<proteinExistence type="predicted"/>
<dbReference type="SMR" id="A0A482WVB8"/>
<keyword evidence="11" id="KW-1185">Reference proteome</keyword>
<feature type="non-terminal residue" evidence="10">
    <location>
        <position position="1"/>
    </location>
</feature>
<evidence type="ECO:0000256" key="6">
    <source>
        <dbReference type="ARBA" id="ARBA00023136"/>
    </source>
</evidence>
<dbReference type="GO" id="GO:0030322">
    <property type="term" value="P:stabilization of membrane potential"/>
    <property type="evidence" value="ECO:0007669"/>
    <property type="project" value="TreeGrafter"/>
</dbReference>
<keyword evidence="4 8" id="KW-1133">Transmembrane helix</keyword>
<evidence type="ECO:0000256" key="8">
    <source>
        <dbReference type="SAM" id="Phobius"/>
    </source>
</evidence>